<evidence type="ECO:0000256" key="3">
    <source>
        <dbReference type="ARBA" id="ARBA00022679"/>
    </source>
</evidence>
<dbReference type="PANTHER" id="PTHR22807:SF61">
    <property type="entry name" value="NOL1_NOP2_SUN FAMILY PROTEIN _ ANTITERMINATION NUSB DOMAIN-CONTAINING PROTEIN"/>
    <property type="match status" value="1"/>
</dbReference>
<dbReference type="GO" id="GO:0008168">
    <property type="term" value="F:methyltransferase activity"/>
    <property type="evidence" value="ECO:0007669"/>
    <property type="project" value="UniProtKB-KW"/>
</dbReference>
<evidence type="ECO:0000256" key="7">
    <source>
        <dbReference type="SAM" id="MobiDB-lite"/>
    </source>
</evidence>
<dbReference type="SUPFAM" id="SSF48013">
    <property type="entry name" value="NusB-like"/>
    <property type="match status" value="1"/>
</dbReference>
<comment type="caution">
    <text evidence="9">The sequence shown here is derived from an EMBL/GenBank/DDBJ whole genome shotgun (WGS) entry which is preliminary data.</text>
</comment>
<keyword evidence="3 6" id="KW-0808">Transferase</keyword>
<gene>
    <name evidence="9" type="ORF">ABN401_14530</name>
</gene>
<comment type="similarity">
    <text evidence="1 6">Belongs to the class I-like SAM-binding methyltransferase superfamily. RsmB/NOP family.</text>
</comment>
<feature type="binding site" evidence="6">
    <location>
        <begin position="288"/>
        <end position="294"/>
    </location>
    <ligand>
        <name>S-adenosyl-L-methionine</name>
        <dbReference type="ChEBI" id="CHEBI:59789"/>
    </ligand>
</feature>
<dbReference type="SUPFAM" id="SSF53335">
    <property type="entry name" value="S-adenosyl-L-methionine-dependent methyltransferases"/>
    <property type="match status" value="1"/>
</dbReference>
<sequence>MTGGSRVEGRGSKGQHSGARGRRIAEKSRPPKPDVASSTLAPRPSTLDADIGVEARVAAGILLNAALERRNGLDEAMVLPEVAALPGPDRAFARAVAMAALRRLGEIDHILNQRLKKSPPEAVRTLMRVSLAQTLVLGTPAFAAVSTAVKLAERGVKTRPYKALVNAVLRGIEREGPGLTTARSNLPDWIAARWAQAYGEATLEAIALAAREEPPTDLSLKPGVDAAALAEALDGTVLPGGTVRAGSRGDLTAWPGYDTGDWWVQDAAAAVPVRLLAPKAGETALDLCAAPGGKTLQIAASGATVTALDRSEPRLRRLRQNLERTGLAAEVVVANGEEWDDPRTFDAVLLDAPCTATGTLRRNPEVLRATKPAEVAKLADVQHRLLDAAALRVAPGGRLVYCVCSLEREEGETQVIAFLRRNPAFRTAPADPVAVGAPPEALTPEGWLRILPSMWPEHGSLDGFFVARLERVL</sequence>
<dbReference type="Gene3D" id="1.10.940.10">
    <property type="entry name" value="NusB-like"/>
    <property type="match status" value="1"/>
</dbReference>
<keyword evidence="10" id="KW-1185">Reference proteome</keyword>
<feature type="region of interest" description="Disordered" evidence="7">
    <location>
        <begin position="1"/>
        <end position="45"/>
    </location>
</feature>
<dbReference type="PROSITE" id="PS51686">
    <property type="entry name" value="SAM_MT_RSMB_NOP"/>
    <property type="match status" value="1"/>
</dbReference>
<dbReference type="InterPro" id="IPR035926">
    <property type="entry name" value="NusB-like_sf"/>
</dbReference>
<evidence type="ECO:0000256" key="6">
    <source>
        <dbReference type="PROSITE-ProRule" id="PRU01023"/>
    </source>
</evidence>
<proteinExistence type="inferred from homology"/>
<dbReference type="EMBL" id="JBEGDD010000014">
    <property type="protein sequence ID" value="MEQ7156436.1"/>
    <property type="molecule type" value="Genomic_DNA"/>
</dbReference>
<dbReference type="InterPro" id="IPR023267">
    <property type="entry name" value="RCMT"/>
</dbReference>
<name>A0ABV1NS27_9CAUL</name>
<comment type="caution">
    <text evidence="6">Lacks conserved residue(s) required for the propagation of feature annotation.</text>
</comment>
<dbReference type="Pfam" id="PF01189">
    <property type="entry name" value="Methyltr_RsmB-F"/>
    <property type="match status" value="1"/>
</dbReference>
<feature type="active site" description="Nucleophile" evidence="6">
    <location>
        <position position="404"/>
    </location>
</feature>
<dbReference type="Gene3D" id="3.40.50.150">
    <property type="entry name" value="Vaccinia Virus protein VP39"/>
    <property type="match status" value="1"/>
</dbReference>
<dbReference type="RefSeq" id="WP_349685588.1">
    <property type="nucleotide sequence ID" value="NZ_JBEGDD010000014.1"/>
</dbReference>
<dbReference type="PROSITE" id="PS01153">
    <property type="entry name" value="NOL1_NOP2_SUN"/>
    <property type="match status" value="1"/>
</dbReference>
<accession>A0ABV1NS27</accession>
<evidence type="ECO:0000313" key="9">
    <source>
        <dbReference type="EMBL" id="MEQ7156436.1"/>
    </source>
</evidence>
<evidence type="ECO:0000256" key="2">
    <source>
        <dbReference type="ARBA" id="ARBA00022603"/>
    </source>
</evidence>
<feature type="compositionally biased region" description="Basic and acidic residues" evidence="7">
    <location>
        <begin position="23"/>
        <end position="32"/>
    </location>
</feature>
<dbReference type="PANTHER" id="PTHR22807">
    <property type="entry name" value="NOP2 YEAST -RELATED NOL1/NOP2/FMU SUN DOMAIN-CONTAINING"/>
    <property type="match status" value="1"/>
</dbReference>
<evidence type="ECO:0000256" key="1">
    <source>
        <dbReference type="ARBA" id="ARBA00007494"/>
    </source>
</evidence>
<evidence type="ECO:0000256" key="5">
    <source>
        <dbReference type="ARBA" id="ARBA00022884"/>
    </source>
</evidence>
<feature type="binding site" evidence="6">
    <location>
        <position position="309"/>
    </location>
    <ligand>
        <name>S-adenosyl-L-methionine</name>
        <dbReference type="ChEBI" id="CHEBI:59789"/>
    </ligand>
</feature>
<dbReference type="InterPro" id="IPR029063">
    <property type="entry name" value="SAM-dependent_MTases_sf"/>
</dbReference>
<keyword evidence="4 6" id="KW-0949">S-adenosyl-L-methionine</keyword>
<organism evidence="9 10">
    <name type="scientific">Brevundimonas aurifodinae</name>
    <dbReference type="NCBI Taxonomy" id="1508312"/>
    <lineage>
        <taxon>Bacteria</taxon>
        <taxon>Pseudomonadati</taxon>
        <taxon>Pseudomonadota</taxon>
        <taxon>Alphaproteobacteria</taxon>
        <taxon>Caulobacterales</taxon>
        <taxon>Caulobacteraceae</taxon>
        <taxon>Brevundimonas</taxon>
    </lineage>
</organism>
<feature type="binding site" evidence="6">
    <location>
        <position position="351"/>
    </location>
    <ligand>
        <name>S-adenosyl-L-methionine</name>
        <dbReference type="ChEBI" id="CHEBI:59789"/>
    </ligand>
</feature>
<keyword evidence="2 6" id="KW-0489">Methyltransferase</keyword>
<feature type="domain" description="SAM-dependent MTase RsmB/NOP-type" evidence="8">
    <location>
        <begin position="191"/>
        <end position="472"/>
    </location>
</feature>
<dbReference type="EC" id="2.1.1.-" evidence="9"/>
<dbReference type="CDD" id="cd02440">
    <property type="entry name" value="AdoMet_MTases"/>
    <property type="match status" value="1"/>
</dbReference>
<protein>
    <submittedName>
        <fullName evidence="9">RsmB/NOP family class I SAM-dependent RNA methyltransferase</fullName>
        <ecNumber evidence="9">2.1.1.-</ecNumber>
    </submittedName>
</protein>
<dbReference type="PRINTS" id="PR02008">
    <property type="entry name" value="RCMTFAMILY"/>
</dbReference>
<dbReference type="InterPro" id="IPR006027">
    <property type="entry name" value="NusB_RsmB_TIM44"/>
</dbReference>
<dbReference type="Pfam" id="PF01029">
    <property type="entry name" value="NusB"/>
    <property type="match status" value="1"/>
</dbReference>
<dbReference type="InterPro" id="IPR018314">
    <property type="entry name" value="RsmB/NOL1/NOP2-like_CS"/>
</dbReference>
<reference evidence="9 10" key="1">
    <citation type="submission" date="2024-06" db="EMBL/GenBank/DDBJ databases">
        <title>Brevundimonas sp. C11.</title>
        <authorList>
            <person name="Maltman C."/>
        </authorList>
    </citation>
    <scope>NUCLEOTIDE SEQUENCE [LARGE SCALE GENOMIC DNA]</scope>
    <source>
        <strain evidence="9 10">C11</strain>
    </source>
</reference>
<evidence type="ECO:0000259" key="8">
    <source>
        <dbReference type="PROSITE" id="PS51686"/>
    </source>
</evidence>
<dbReference type="Proteomes" id="UP001445732">
    <property type="component" value="Unassembled WGS sequence"/>
</dbReference>
<dbReference type="InterPro" id="IPR001678">
    <property type="entry name" value="MeTrfase_RsmB-F_NOP2_dom"/>
</dbReference>
<dbReference type="InterPro" id="IPR049560">
    <property type="entry name" value="MeTrfase_RsmB-F_NOP2_cat"/>
</dbReference>
<evidence type="ECO:0000256" key="4">
    <source>
        <dbReference type="ARBA" id="ARBA00022691"/>
    </source>
</evidence>
<dbReference type="GO" id="GO:0032259">
    <property type="term" value="P:methylation"/>
    <property type="evidence" value="ECO:0007669"/>
    <property type="project" value="UniProtKB-KW"/>
</dbReference>
<evidence type="ECO:0000313" key="10">
    <source>
        <dbReference type="Proteomes" id="UP001445732"/>
    </source>
</evidence>
<keyword evidence="5 6" id="KW-0694">RNA-binding</keyword>